<evidence type="ECO:0000256" key="1">
    <source>
        <dbReference type="SAM" id="MobiDB-lite"/>
    </source>
</evidence>
<accession>A0A9D2KA65</accession>
<feature type="region of interest" description="Disordered" evidence="1">
    <location>
        <begin position="23"/>
        <end position="43"/>
    </location>
</feature>
<protein>
    <submittedName>
        <fullName evidence="2">Uncharacterized protein</fullName>
    </submittedName>
</protein>
<dbReference type="AlphaFoldDB" id="A0A9D2KA65"/>
<sequence length="339" mass="37757">MRKILFYTAMTFAAISVMTSCDPVDKPDDPQENGDKTQLFTPSPALKSQTRTSFTVEWAAIENAVSYTCMLNGELYGNDTATNETELVFFGLEPGTYVVSVRANAQLGSQYSNSEWGSYTHTLTGSGTDTTVVIPDEYQPYIGEWTMTSSKTLKCTWNNDMTDYDMTLSESSMTFDVTIAYDADEECAKITGMSKVIDEYGFDVEEIEAFAQVLSNGSFGLIGGWEIPSRLNAYFMLPEFTATWSGYYDLDGEIIPLYNGGEIYYAYTLTMNQDNTEMSGEGVTYTINETPRQICAFDIAGISLAENGGYYYYPYDQTMNYGSPAGTFTFTKKATEEEE</sequence>
<dbReference type="InterPro" id="IPR036116">
    <property type="entry name" value="FN3_sf"/>
</dbReference>
<gene>
    <name evidence="2" type="ORF">IAC04_00545</name>
</gene>
<comment type="caution">
    <text evidence="2">The sequence shown here is derived from an EMBL/GenBank/DDBJ whole genome shotgun (WGS) entry which is preliminary data.</text>
</comment>
<evidence type="ECO:0000313" key="2">
    <source>
        <dbReference type="EMBL" id="HIZ84967.1"/>
    </source>
</evidence>
<proteinExistence type="predicted"/>
<feature type="compositionally biased region" description="Basic and acidic residues" evidence="1">
    <location>
        <begin position="23"/>
        <end position="35"/>
    </location>
</feature>
<name>A0A9D2KA65_9BACT</name>
<evidence type="ECO:0000313" key="3">
    <source>
        <dbReference type="Proteomes" id="UP000824115"/>
    </source>
</evidence>
<dbReference type="PROSITE" id="PS51257">
    <property type="entry name" value="PROKAR_LIPOPROTEIN"/>
    <property type="match status" value="1"/>
</dbReference>
<reference evidence="2" key="1">
    <citation type="journal article" date="2021" name="PeerJ">
        <title>Extensive microbial diversity within the chicken gut microbiome revealed by metagenomics and culture.</title>
        <authorList>
            <person name="Gilroy R."/>
            <person name="Ravi A."/>
            <person name="Getino M."/>
            <person name="Pursley I."/>
            <person name="Horton D.L."/>
            <person name="Alikhan N.F."/>
            <person name="Baker D."/>
            <person name="Gharbi K."/>
            <person name="Hall N."/>
            <person name="Watson M."/>
            <person name="Adriaenssens E.M."/>
            <person name="Foster-Nyarko E."/>
            <person name="Jarju S."/>
            <person name="Secka A."/>
            <person name="Antonio M."/>
            <person name="Oren A."/>
            <person name="Chaudhuri R.R."/>
            <person name="La Ragione R."/>
            <person name="Hildebrand F."/>
            <person name="Pallen M.J."/>
        </authorList>
    </citation>
    <scope>NUCLEOTIDE SEQUENCE</scope>
    <source>
        <strain evidence="2">Gambia16-554</strain>
    </source>
</reference>
<dbReference type="Proteomes" id="UP000824115">
    <property type="component" value="Unassembled WGS sequence"/>
</dbReference>
<dbReference type="SUPFAM" id="SSF49265">
    <property type="entry name" value="Fibronectin type III"/>
    <property type="match status" value="1"/>
</dbReference>
<reference evidence="2" key="2">
    <citation type="submission" date="2021-04" db="EMBL/GenBank/DDBJ databases">
        <authorList>
            <person name="Gilroy R."/>
        </authorList>
    </citation>
    <scope>NUCLEOTIDE SEQUENCE</scope>
    <source>
        <strain evidence="2">Gambia16-554</strain>
    </source>
</reference>
<organism evidence="2 3">
    <name type="scientific">Candidatus Coprenecus stercoravium</name>
    <dbReference type="NCBI Taxonomy" id="2840735"/>
    <lineage>
        <taxon>Bacteria</taxon>
        <taxon>Pseudomonadati</taxon>
        <taxon>Bacteroidota</taxon>
        <taxon>Bacteroidia</taxon>
        <taxon>Bacteroidales</taxon>
        <taxon>Rikenellaceae</taxon>
        <taxon>Rikenellaceae incertae sedis</taxon>
        <taxon>Candidatus Coprenecus</taxon>
    </lineage>
</organism>
<dbReference type="EMBL" id="DXAW01000017">
    <property type="protein sequence ID" value="HIZ84967.1"/>
    <property type="molecule type" value="Genomic_DNA"/>
</dbReference>